<dbReference type="InterPro" id="IPR002933">
    <property type="entry name" value="Peptidase_M20"/>
</dbReference>
<evidence type="ECO:0000256" key="10">
    <source>
        <dbReference type="ARBA" id="ARBA00023049"/>
    </source>
</evidence>
<feature type="domain" description="Peptidase M20 dimerisation" evidence="14">
    <location>
        <begin position="204"/>
        <end position="306"/>
    </location>
</feature>
<feature type="binding site" evidence="11 13">
    <location>
        <position position="376"/>
    </location>
    <ligand>
        <name>Zn(2+)</name>
        <dbReference type="ChEBI" id="CHEBI:29105"/>
        <label>2</label>
    </ligand>
</feature>
<evidence type="ECO:0000256" key="4">
    <source>
        <dbReference type="ARBA" id="ARBA00022438"/>
    </source>
</evidence>
<keyword evidence="4 11" id="KW-0031">Aminopeptidase</keyword>
<feature type="active site" description="Proton acceptor" evidence="11 12">
    <location>
        <position position="172"/>
    </location>
</feature>
<dbReference type="Pfam" id="PF07687">
    <property type="entry name" value="M20_dimer"/>
    <property type="match status" value="1"/>
</dbReference>
<comment type="function">
    <text evidence="11">Cleaves the N-terminal amino acid of tripeptides.</text>
</comment>
<feature type="binding site" evidence="11 13">
    <location>
        <position position="173"/>
    </location>
    <ligand>
        <name>Zn(2+)</name>
        <dbReference type="ChEBI" id="CHEBI:29105"/>
        <label>2</label>
    </ligand>
</feature>
<dbReference type="GO" id="GO:0006508">
    <property type="term" value="P:proteolysis"/>
    <property type="evidence" value="ECO:0007669"/>
    <property type="project" value="UniProtKB-UniRule"/>
</dbReference>
<evidence type="ECO:0000256" key="13">
    <source>
        <dbReference type="PIRSR" id="PIRSR037215-2"/>
    </source>
</evidence>
<feature type="binding site" evidence="11 13">
    <location>
        <position position="195"/>
    </location>
    <ligand>
        <name>Zn(2+)</name>
        <dbReference type="ChEBI" id="CHEBI:29105"/>
        <label>1</label>
    </ligand>
</feature>
<evidence type="ECO:0000256" key="2">
    <source>
        <dbReference type="ARBA" id="ARBA00004496"/>
    </source>
</evidence>
<dbReference type="Gene3D" id="3.40.630.10">
    <property type="entry name" value="Zn peptidases"/>
    <property type="match status" value="1"/>
</dbReference>
<comment type="catalytic activity">
    <reaction evidence="1 11">
        <text>Release of the N-terminal residue from a tripeptide.</text>
        <dbReference type="EC" id="3.4.11.4"/>
    </reaction>
</comment>
<keyword evidence="16" id="KW-1185">Reference proteome</keyword>
<dbReference type="RefSeq" id="WP_076546180.1">
    <property type="nucleotide sequence ID" value="NZ_FTNC01000038.1"/>
</dbReference>
<keyword evidence="5 11" id="KW-0963">Cytoplasm</keyword>
<dbReference type="NCBIfam" id="TIGR01882">
    <property type="entry name" value="peptidase-T"/>
    <property type="match status" value="1"/>
</dbReference>
<evidence type="ECO:0000256" key="12">
    <source>
        <dbReference type="PIRSR" id="PIRSR037215-1"/>
    </source>
</evidence>
<keyword evidence="7 11" id="KW-0479">Metal-binding</keyword>
<dbReference type="Proteomes" id="UP000185669">
    <property type="component" value="Unassembled WGS sequence"/>
</dbReference>
<evidence type="ECO:0000256" key="5">
    <source>
        <dbReference type="ARBA" id="ARBA00022490"/>
    </source>
</evidence>
<keyword evidence="8 11" id="KW-0378">Hydrolase</keyword>
<dbReference type="InterPro" id="IPR010161">
    <property type="entry name" value="Peptidase_M20B"/>
</dbReference>
<dbReference type="EMBL" id="FTNC01000038">
    <property type="protein sequence ID" value="SIR57337.1"/>
    <property type="molecule type" value="Genomic_DNA"/>
</dbReference>
<dbReference type="PIRSF" id="PIRSF037215">
    <property type="entry name" value="Peptidase_M20B"/>
    <property type="match status" value="1"/>
</dbReference>
<evidence type="ECO:0000256" key="6">
    <source>
        <dbReference type="ARBA" id="ARBA00022670"/>
    </source>
</evidence>
<dbReference type="STRING" id="56779.SAMN05421834_13814"/>
<accession>A0A1N7C186</accession>
<keyword evidence="10 11" id="KW-0482">Metalloprotease</keyword>
<evidence type="ECO:0000256" key="1">
    <source>
        <dbReference type="ARBA" id="ARBA00000870"/>
    </source>
</evidence>
<dbReference type="InterPro" id="IPR001261">
    <property type="entry name" value="ArgE/DapE_CS"/>
</dbReference>
<feature type="active site" evidence="11 12">
    <location>
        <position position="80"/>
    </location>
</feature>
<dbReference type="GO" id="GO:0045148">
    <property type="term" value="F:tripeptide aminopeptidase activity"/>
    <property type="evidence" value="ECO:0007669"/>
    <property type="project" value="UniProtKB-UniRule"/>
</dbReference>
<evidence type="ECO:0000256" key="9">
    <source>
        <dbReference type="ARBA" id="ARBA00022833"/>
    </source>
</evidence>
<keyword evidence="6 11" id="KW-0645">Protease</keyword>
<dbReference type="GO" id="GO:0043171">
    <property type="term" value="P:peptide catabolic process"/>
    <property type="evidence" value="ECO:0007669"/>
    <property type="project" value="UniProtKB-UniRule"/>
</dbReference>
<protein>
    <recommendedName>
        <fullName evidence="11">Peptidase T</fullName>
        <ecNumber evidence="11">3.4.11.4</ecNumber>
    </recommendedName>
    <alternativeName>
        <fullName evidence="11">Aminotripeptidase</fullName>
        <shortName evidence="11">Tripeptidase</shortName>
    </alternativeName>
    <alternativeName>
        <fullName evidence="11">Tripeptide aminopeptidase</fullName>
    </alternativeName>
</protein>
<dbReference type="FunFam" id="3.30.70.360:FF:000002">
    <property type="entry name" value="Peptidase T"/>
    <property type="match status" value="1"/>
</dbReference>
<keyword evidence="9 11" id="KW-0862">Zinc</keyword>
<feature type="binding site" evidence="11 13">
    <location>
        <position position="138"/>
    </location>
    <ligand>
        <name>Zn(2+)</name>
        <dbReference type="ChEBI" id="CHEBI:29105"/>
        <label>1</label>
    </ligand>
</feature>
<dbReference type="Gene3D" id="3.30.70.360">
    <property type="match status" value="1"/>
</dbReference>
<reference evidence="16" key="1">
    <citation type="submission" date="2017-01" db="EMBL/GenBank/DDBJ databases">
        <authorList>
            <person name="Varghese N."/>
            <person name="Submissions S."/>
        </authorList>
    </citation>
    <scope>NUCLEOTIDE SEQUENCE [LARGE SCALE GENOMIC DNA]</scope>
    <source>
        <strain evidence="16">ATCC 700103</strain>
    </source>
</reference>
<dbReference type="InterPro" id="IPR036264">
    <property type="entry name" value="Bact_exopeptidase_dim_dom"/>
</dbReference>
<dbReference type="AlphaFoldDB" id="A0A1N7C186"/>
<dbReference type="SUPFAM" id="SSF53187">
    <property type="entry name" value="Zn-dependent exopeptidases"/>
    <property type="match status" value="1"/>
</dbReference>
<evidence type="ECO:0000313" key="15">
    <source>
        <dbReference type="EMBL" id="SIR57337.1"/>
    </source>
</evidence>
<evidence type="ECO:0000259" key="14">
    <source>
        <dbReference type="Pfam" id="PF07687"/>
    </source>
</evidence>
<gene>
    <name evidence="11" type="primary">pepT</name>
    <name evidence="15" type="ORF">SAMN05421834_13814</name>
</gene>
<dbReference type="PROSITE" id="PS00759">
    <property type="entry name" value="ARGE_DAPE_CPG2_2"/>
    <property type="match status" value="1"/>
</dbReference>
<feature type="binding site" evidence="11 13">
    <location>
        <position position="78"/>
    </location>
    <ligand>
        <name>Zn(2+)</name>
        <dbReference type="ChEBI" id="CHEBI:29105"/>
        <label>1</label>
    </ligand>
</feature>
<dbReference type="HAMAP" id="MF_00550">
    <property type="entry name" value="Aminopeptidase_M20"/>
    <property type="match status" value="1"/>
</dbReference>
<dbReference type="EC" id="3.4.11.4" evidence="11"/>
<feature type="binding site" evidence="11 13">
    <location>
        <position position="138"/>
    </location>
    <ligand>
        <name>Zn(2+)</name>
        <dbReference type="ChEBI" id="CHEBI:29105"/>
        <label>2</label>
    </ligand>
</feature>
<proteinExistence type="inferred from homology"/>
<sequence length="404" mass="44806">MEKIIERFKRYIAVDTKSDLDSETVPSTEGQLKLGKLLVEELNELGLKNVIQDENGYIYGELPANTDKEVPTIGLIAHLDTSPDLDGKVTNPQIVDYQGGEIKLNDQYSLSPAEFPALKDLEGKRLITTDGTTLLGADDKAGIAEIMTALDYLISNPEIEHGTIKVGFTPDEEIGRGADHFNVEAFGADFAYTLDGGPLGELQYENFNAASADLKIQGKNVHPGTAKNMMVNSMKIAMELDSMLPAAEVPEHTEGYEGFYHLIELEGSVDYTEMSYIIRDFSREGFAEKKALMEKVVDFLNGKYGERIEVEIEDSYYNMREKVEPHFEIIELAEKSMEELGIKADIKPIRGGTDGARLSYLGLPTPNLFAGGYNFHGRFEFIPVENMKKAAELIVKIAENAVQN</sequence>
<evidence type="ECO:0000256" key="8">
    <source>
        <dbReference type="ARBA" id="ARBA00022801"/>
    </source>
</evidence>
<evidence type="ECO:0000256" key="11">
    <source>
        <dbReference type="HAMAP-Rule" id="MF_00550"/>
    </source>
</evidence>
<dbReference type="GO" id="GO:0008270">
    <property type="term" value="F:zinc ion binding"/>
    <property type="evidence" value="ECO:0007669"/>
    <property type="project" value="UniProtKB-UniRule"/>
</dbReference>
<evidence type="ECO:0000313" key="16">
    <source>
        <dbReference type="Proteomes" id="UP000185669"/>
    </source>
</evidence>
<organism evidence="15 16">
    <name type="scientific">Halanaerobium kushneri</name>
    <dbReference type="NCBI Taxonomy" id="56779"/>
    <lineage>
        <taxon>Bacteria</taxon>
        <taxon>Bacillati</taxon>
        <taxon>Bacillota</taxon>
        <taxon>Clostridia</taxon>
        <taxon>Halanaerobiales</taxon>
        <taxon>Halanaerobiaceae</taxon>
        <taxon>Halanaerobium</taxon>
    </lineage>
</organism>
<evidence type="ECO:0000256" key="7">
    <source>
        <dbReference type="ARBA" id="ARBA00022723"/>
    </source>
</evidence>
<dbReference type="PANTHER" id="PTHR42994">
    <property type="entry name" value="PEPTIDASE T"/>
    <property type="match status" value="1"/>
</dbReference>
<dbReference type="SUPFAM" id="SSF55031">
    <property type="entry name" value="Bacterial exopeptidase dimerisation domain"/>
    <property type="match status" value="1"/>
</dbReference>
<dbReference type="PANTHER" id="PTHR42994:SF1">
    <property type="entry name" value="PEPTIDASE T"/>
    <property type="match status" value="1"/>
</dbReference>
<dbReference type="NCBIfam" id="NF003976">
    <property type="entry name" value="PRK05469.1"/>
    <property type="match status" value="1"/>
</dbReference>
<dbReference type="PROSITE" id="PS00758">
    <property type="entry name" value="ARGE_DAPE_CPG2_1"/>
    <property type="match status" value="1"/>
</dbReference>
<comment type="cofactor">
    <cofactor evidence="11 13">
        <name>Zn(2+)</name>
        <dbReference type="ChEBI" id="CHEBI:29105"/>
    </cofactor>
    <text evidence="11 13">Binds 2 Zn(2+) ions per subunit.</text>
</comment>
<dbReference type="GO" id="GO:0008237">
    <property type="term" value="F:metallopeptidase activity"/>
    <property type="evidence" value="ECO:0007669"/>
    <property type="project" value="UniProtKB-KW"/>
</dbReference>
<comment type="similarity">
    <text evidence="3 11">Belongs to the peptidase M20B family.</text>
</comment>
<dbReference type="NCBIfam" id="NF009920">
    <property type="entry name" value="PRK13381.1"/>
    <property type="match status" value="1"/>
</dbReference>
<dbReference type="GO" id="GO:0005829">
    <property type="term" value="C:cytosol"/>
    <property type="evidence" value="ECO:0007669"/>
    <property type="project" value="TreeGrafter"/>
</dbReference>
<dbReference type="Pfam" id="PF01546">
    <property type="entry name" value="Peptidase_M20"/>
    <property type="match status" value="1"/>
</dbReference>
<dbReference type="OrthoDB" id="9804934at2"/>
<comment type="subcellular location">
    <subcellularLocation>
        <location evidence="2 11">Cytoplasm</location>
    </subcellularLocation>
</comment>
<name>A0A1N7C186_9FIRM</name>
<dbReference type="InterPro" id="IPR011650">
    <property type="entry name" value="Peptidase_M20_dimer"/>
</dbReference>
<evidence type="ECO:0000256" key="3">
    <source>
        <dbReference type="ARBA" id="ARBA00009692"/>
    </source>
</evidence>
<dbReference type="CDD" id="cd03892">
    <property type="entry name" value="M20_peptT"/>
    <property type="match status" value="1"/>
</dbReference>